<sequence>MLGAYFGLGFLCLGCVGIASWIQRLANGRRSRTGPAQTETLPGSGEWLGTYVPFSTKGGPYGETKSLTTTYKLTFDYDGTVTGTGTDADGTFTVNGVYSARSGRVSWGEMGTDNLRVDVTGRFDASRRSISGRYHANTGVSNAIAIRFMEADASLAPTTKPPAVTVMTPTAPPAPTTVNMVQMEPIPVDSGSDTTAPSS</sequence>
<keyword evidence="1" id="KW-0472">Membrane</keyword>
<dbReference type="PhylomeDB" id="A0A0G4EYS4"/>
<keyword evidence="3" id="KW-1185">Reference proteome</keyword>
<protein>
    <submittedName>
        <fullName evidence="2">Uncharacterized protein</fullName>
    </submittedName>
</protein>
<dbReference type="EMBL" id="CDMY01000347">
    <property type="protein sequence ID" value="CEM04091.1"/>
    <property type="molecule type" value="Genomic_DNA"/>
</dbReference>
<feature type="transmembrane region" description="Helical" evidence="1">
    <location>
        <begin position="6"/>
        <end position="22"/>
    </location>
</feature>
<gene>
    <name evidence="2" type="ORF">Vbra_8524</name>
</gene>
<keyword evidence="1" id="KW-0812">Transmembrane</keyword>
<accession>A0A0G4EYS4</accession>
<dbReference type="AlphaFoldDB" id="A0A0G4EYS4"/>
<dbReference type="InParanoid" id="A0A0G4EYS4"/>
<organism evidence="2 3">
    <name type="scientific">Vitrella brassicaformis (strain CCMP3155)</name>
    <dbReference type="NCBI Taxonomy" id="1169540"/>
    <lineage>
        <taxon>Eukaryota</taxon>
        <taxon>Sar</taxon>
        <taxon>Alveolata</taxon>
        <taxon>Colpodellida</taxon>
        <taxon>Vitrellaceae</taxon>
        <taxon>Vitrella</taxon>
    </lineage>
</organism>
<evidence type="ECO:0000256" key="1">
    <source>
        <dbReference type="SAM" id="Phobius"/>
    </source>
</evidence>
<proteinExistence type="predicted"/>
<evidence type="ECO:0000313" key="2">
    <source>
        <dbReference type="EMBL" id="CEM04091.1"/>
    </source>
</evidence>
<evidence type="ECO:0000313" key="3">
    <source>
        <dbReference type="Proteomes" id="UP000041254"/>
    </source>
</evidence>
<name>A0A0G4EYS4_VITBC</name>
<dbReference type="VEuPathDB" id="CryptoDB:Vbra_8524"/>
<dbReference type="Proteomes" id="UP000041254">
    <property type="component" value="Unassembled WGS sequence"/>
</dbReference>
<keyword evidence="1" id="KW-1133">Transmembrane helix</keyword>
<reference evidence="2 3" key="1">
    <citation type="submission" date="2014-11" db="EMBL/GenBank/DDBJ databases">
        <authorList>
            <person name="Zhu J."/>
            <person name="Qi W."/>
            <person name="Song R."/>
        </authorList>
    </citation>
    <scope>NUCLEOTIDE SEQUENCE [LARGE SCALE GENOMIC DNA]</scope>
</reference>